<accession>A0ACC2EG44</accession>
<evidence type="ECO:0000313" key="2">
    <source>
        <dbReference type="Proteomes" id="UP001162992"/>
    </source>
</evidence>
<reference evidence="2" key="1">
    <citation type="journal article" date="2024" name="Proc. Natl. Acad. Sci. U.S.A.">
        <title>Extraordinary preservation of gene collinearity over three hundred million years revealed in homosporous lycophytes.</title>
        <authorList>
            <person name="Li C."/>
            <person name="Wickell D."/>
            <person name="Kuo L.Y."/>
            <person name="Chen X."/>
            <person name="Nie B."/>
            <person name="Liao X."/>
            <person name="Peng D."/>
            <person name="Ji J."/>
            <person name="Jenkins J."/>
            <person name="Williams M."/>
            <person name="Shu S."/>
            <person name="Plott C."/>
            <person name="Barry K."/>
            <person name="Rajasekar S."/>
            <person name="Grimwood J."/>
            <person name="Han X."/>
            <person name="Sun S."/>
            <person name="Hou Z."/>
            <person name="He W."/>
            <person name="Dai G."/>
            <person name="Sun C."/>
            <person name="Schmutz J."/>
            <person name="Leebens-Mack J.H."/>
            <person name="Li F.W."/>
            <person name="Wang L."/>
        </authorList>
    </citation>
    <scope>NUCLEOTIDE SEQUENCE [LARGE SCALE GENOMIC DNA]</scope>
    <source>
        <strain evidence="2">cv. PW_Plant_1</strain>
    </source>
</reference>
<name>A0ACC2EG44_DIPCM</name>
<protein>
    <submittedName>
        <fullName evidence="1">Uncharacterized protein</fullName>
    </submittedName>
</protein>
<evidence type="ECO:0000313" key="1">
    <source>
        <dbReference type="EMBL" id="KAJ7565529.1"/>
    </source>
</evidence>
<organism evidence="1 2">
    <name type="scientific">Diphasiastrum complanatum</name>
    <name type="common">Issler's clubmoss</name>
    <name type="synonym">Lycopodium complanatum</name>
    <dbReference type="NCBI Taxonomy" id="34168"/>
    <lineage>
        <taxon>Eukaryota</taxon>
        <taxon>Viridiplantae</taxon>
        <taxon>Streptophyta</taxon>
        <taxon>Embryophyta</taxon>
        <taxon>Tracheophyta</taxon>
        <taxon>Lycopodiopsida</taxon>
        <taxon>Lycopodiales</taxon>
        <taxon>Lycopodiaceae</taxon>
        <taxon>Lycopodioideae</taxon>
        <taxon>Diphasiastrum</taxon>
    </lineage>
</organism>
<keyword evidence="2" id="KW-1185">Reference proteome</keyword>
<dbReference type="EMBL" id="CM055093">
    <property type="protein sequence ID" value="KAJ7565529.1"/>
    <property type="molecule type" value="Genomic_DNA"/>
</dbReference>
<proteinExistence type="predicted"/>
<dbReference type="Proteomes" id="UP001162992">
    <property type="component" value="Chromosome 2"/>
</dbReference>
<comment type="caution">
    <text evidence="1">The sequence shown here is derived from an EMBL/GenBank/DDBJ whole genome shotgun (WGS) entry which is preliminary data.</text>
</comment>
<sequence length="1479" mass="166265">MAKQRKQKQKEAQGDATAAAAAAAKPGAGTLNSCAVVRHQKLCLAIDIEQQWICGHTELQVMVPANGIIGLHAKGLQIEQVLFQGSPAKFELSSRKQCLEKQSLSNTYNYTASDAADAAFSKYVSNLEEESHPELLIYSRESTSGDNEAPSCAIPVFDGEAAVKESITSNKQADETKNPLEKVEEVKLVRIEYSVELPSAGAHFMGNTLHTHNQLRRARCWFPCADSIFHRCSYHLEFTVNSNYIAVSSGKLLYQIFSTEDRHLKTFVYSLEIPTAASFISLVVAPLIILPDRQNSLLSHMCMPGKTSQLQCSVSFFHSVFSFYEDYLGSPFPFGCYKQVFIDPEVSSMFVGASVAIFSSHLLVDERIIDQAITTRIKLAYALAQQWFGVFITPDTTNDAWLLEGLPGFLLNLYIKRHFGNNEACYRQFKSNEAVTMVDVEGAPPLSPPTNRPVEAYGTEKLGFWGKIRSWKAVAVLQMLEKQMGPEPFRKILQRIILKAQDPARQSRTLSTKEFRHFANKIGNLERPFLKEFFPRWVESPGCPLLKMGFAYNKRRNMVELAVHRGCTADLSTLVGAGSVEGGPRAIDVGWPGMMSIRLHELDGMYDHPSLPMAGDTYQLLELQCHTKLAGRRLQKPKKGSKLDAVDENVELAPAVSVESPLLWLRADPGQEYLARIQLNQPEHMWINQLEKDRDVVAQVLAIYALKSLPHSFSVVNALHNCLSDAKIFCRVRIEAASALASTASEVTGWAGLAHLIKFYKSRRFDPEIGLPRSNDFHDLSEYFVLEAIPMAIATVRGSDERSPIEAVEFIRYILKHNDNTGNAFSDTYWLASVIEAAGTLEFGTQSLENLAQILKQIDRFLQYDRIIPSYNCILTISCIRTLTRLGLKFSSILPVTPLEQILSPFKQADCTPWRVRVVALQAFLDITHHTQGLDAALSLTLRLIQEENCLLVQNKLMAYSLRICLSDGPASTSIDRATTNALLDLLCSELADRNTLLRHYVFALLQVLGGRYQVLKLEFFCFLRSTCLIRPASLLRLGHHQKPVTASMALDQVPPQKVSPQPVRKEVKVKVSSLKVRIPRPPEPKGESLRIRVVPFGPSTVKEADIVGSTSSGGKREDDQKIGVVKLRLKPKSSTNKAIVEDSNAHCNEGFEGAISLVLETTEAFPVSAGVLDESLKESPHSQKEGSSGSVQREIDHSNASVGLSSHLRQSPGVQTKPRMRNVVDESEPIKMKSIEEIGGRIQITVRPSSHQNVHVSDPSVADQQPTGALQELAETESSHDLRRIGGGLESEKLHGRTKEKKDKKHKDKKRKREKERDDPDHREKRRDKRDKNDPDHKEKRRDKDDPDHQEKRSEKHEKDEPDFQEKKLDNPEKTDSPCQEKRQVKSEKNDTDYREKRRDNHEKNDSHSHDKRRDKNDPEYRARKRLKKGTGNDELGYQLEKGDQKQNRESSEPTIAYSEKKQPESTSDFVVRLKVKR</sequence>
<gene>
    <name evidence="1" type="ORF">O6H91_02G064000</name>
</gene>